<accession>A0A1S8X493</accession>
<evidence type="ECO:0000313" key="3">
    <source>
        <dbReference type="Proteomes" id="UP000243686"/>
    </source>
</evidence>
<dbReference type="InterPro" id="IPR000595">
    <property type="entry name" value="cNMP-bd_dom"/>
</dbReference>
<evidence type="ECO:0000259" key="1">
    <source>
        <dbReference type="PROSITE" id="PS50042"/>
    </source>
</evidence>
<dbReference type="InterPro" id="IPR014710">
    <property type="entry name" value="RmlC-like_jellyroll"/>
</dbReference>
<dbReference type="InterPro" id="IPR018490">
    <property type="entry name" value="cNMP-bd_dom_sf"/>
</dbReference>
<reference evidence="2 3" key="1">
    <citation type="submission" date="2015-03" db="EMBL/GenBank/DDBJ databases">
        <title>Draft genome of the nematode, Opisthorchis viverrini.</title>
        <authorList>
            <person name="Mitreva M."/>
        </authorList>
    </citation>
    <scope>NUCLEOTIDE SEQUENCE [LARGE SCALE GENOMIC DNA]</scope>
    <source>
        <strain evidence="2">Khon Kaen</strain>
    </source>
</reference>
<dbReference type="AlphaFoldDB" id="A0A1S8X493"/>
<gene>
    <name evidence="2" type="ORF">X801_02604</name>
</gene>
<feature type="domain" description="Cyclic nucleotide-binding" evidence="1">
    <location>
        <begin position="31"/>
        <end position="75"/>
    </location>
</feature>
<protein>
    <recommendedName>
        <fullName evidence="1">Cyclic nucleotide-binding domain-containing protein</fullName>
    </recommendedName>
</protein>
<dbReference type="Proteomes" id="UP000243686">
    <property type="component" value="Unassembled WGS sequence"/>
</dbReference>
<proteinExistence type="predicted"/>
<organism evidence="2 3">
    <name type="scientific">Opisthorchis viverrini</name>
    <name type="common">Southeast Asian liver fluke</name>
    <dbReference type="NCBI Taxonomy" id="6198"/>
    <lineage>
        <taxon>Eukaryota</taxon>
        <taxon>Metazoa</taxon>
        <taxon>Spiralia</taxon>
        <taxon>Lophotrochozoa</taxon>
        <taxon>Platyhelminthes</taxon>
        <taxon>Trematoda</taxon>
        <taxon>Digenea</taxon>
        <taxon>Opisthorchiida</taxon>
        <taxon>Opisthorchiata</taxon>
        <taxon>Opisthorchiidae</taxon>
        <taxon>Opisthorchis</taxon>
    </lineage>
</organism>
<dbReference type="PROSITE" id="PS50042">
    <property type="entry name" value="CNMP_BINDING_3"/>
    <property type="match status" value="1"/>
</dbReference>
<dbReference type="CDD" id="cd00038">
    <property type="entry name" value="CAP_ED"/>
    <property type="match status" value="1"/>
</dbReference>
<evidence type="ECO:0000313" key="2">
    <source>
        <dbReference type="EMBL" id="OON21497.1"/>
    </source>
</evidence>
<dbReference type="InterPro" id="IPR018488">
    <property type="entry name" value="cNMP-bd_CS"/>
</dbReference>
<sequence length="82" mass="9214">MLATARCCGDWKEGYDEESTKQRFTFGTVPTFSELSVEILIKVADVLGVCHYNPGDYVIREGARGDTFFIVSDGKHRQHGEK</sequence>
<dbReference type="EMBL" id="KV892109">
    <property type="protein sequence ID" value="OON21497.1"/>
    <property type="molecule type" value="Genomic_DNA"/>
</dbReference>
<dbReference type="Gene3D" id="2.60.120.10">
    <property type="entry name" value="Jelly Rolls"/>
    <property type="match status" value="1"/>
</dbReference>
<dbReference type="PROSITE" id="PS00888">
    <property type="entry name" value="CNMP_BINDING_1"/>
    <property type="match status" value="1"/>
</dbReference>
<keyword evidence="3" id="KW-1185">Reference proteome</keyword>
<name>A0A1S8X493_OPIVI</name>
<dbReference type="SUPFAM" id="SSF51206">
    <property type="entry name" value="cAMP-binding domain-like"/>
    <property type="match status" value="1"/>
</dbReference>